<proteinExistence type="predicted"/>
<protein>
    <submittedName>
        <fullName evidence="1">Uncharacterized protein</fullName>
    </submittedName>
</protein>
<reference evidence="1 2" key="1">
    <citation type="submission" date="2019-01" db="EMBL/GenBank/DDBJ databases">
        <title>Sequencing of cultivated peanut Arachis hypogaea provides insights into genome evolution and oil improvement.</title>
        <authorList>
            <person name="Chen X."/>
        </authorList>
    </citation>
    <scope>NUCLEOTIDE SEQUENCE [LARGE SCALE GENOMIC DNA]</scope>
    <source>
        <strain evidence="2">cv. Fuhuasheng</strain>
        <tissue evidence="1">Leaves</tissue>
    </source>
</reference>
<comment type="caution">
    <text evidence="1">The sequence shown here is derived from an EMBL/GenBank/DDBJ whole genome shotgun (WGS) entry which is preliminary data.</text>
</comment>
<sequence>MEKCYHWMTHVKETKDSSNEYDTIFVLKHEANFEGLRHHFMSLMSKQHVKSTVVTAHNMILNQIKGHRFQEQIYSVPLDIVMFMLGNHGEKYTDPKTYKAYRFHIDKYAHHRQFLDKRKLASYPFVSCDF</sequence>
<accession>A0A444YLJ3</accession>
<organism evidence="1 2">
    <name type="scientific">Arachis hypogaea</name>
    <name type="common">Peanut</name>
    <dbReference type="NCBI Taxonomy" id="3818"/>
    <lineage>
        <taxon>Eukaryota</taxon>
        <taxon>Viridiplantae</taxon>
        <taxon>Streptophyta</taxon>
        <taxon>Embryophyta</taxon>
        <taxon>Tracheophyta</taxon>
        <taxon>Spermatophyta</taxon>
        <taxon>Magnoliopsida</taxon>
        <taxon>eudicotyledons</taxon>
        <taxon>Gunneridae</taxon>
        <taxon>Pentapetalae</taxon>
        <taxon>rosids</taxon>
        <taxon>fabids</taxon>
        <taxon>Fabales</taxon>
        <taxon>Fabaceae</taxon>
        <taxon>Papilionoideae</taxon>
        <taxon>50 kb inversion clade</taxon>
        <taxon>dalbergioids sensu lato</taxon>
        <taxon>Dalbergieae</taxon>
        <taxon>Pterocarpus clade</taxon>
        <taxon>Arachis</taxon>
    </lineage>
</organism>
<dbReference type="AlphaFoldDB" id="A0A444YLJ3"/>
<dbReference type="Proteomes" id="UP000289738">
    <property type="component" value="Chromosome B06"/>
</dbReference>
<name>A0A444YLJ3_ARAHY</name>
<gene>
    <name evidence="1" type="ORF">Ahy_B06g081662</name>
</gene>
<evidence type="ECO:0000313" key="2">
    <source>
        <dbReference type="Proteomes" id="UP000289738"/>
    </source>
</evidence>
<dbReference type="EMBL" id="SDMP01000016">
    <property type="protein sequence ID" value="RYR02826.1"/>
    <property type="molecule type" value="Genomic_DNA"/>
</dbReference>
<evidence type="ECO:0000313" key="1">
    <source>
        <dbReference type="EMBL" id="RYR02826.1"/>
    </source>
</evidence>
<keyword evidence="2" id="KW-1185">Reference proteome</keyword>